<gene>
    <name evidence="4" type="ORF">HNQ75_001986</name>
</gene>
<keyword evidence="2" id="KW-0732">Signal</keyword>
<dbReference type="RefSeq" id="WP_235864301.1">
    <property type="nucleotide sequence ID" value="NZ_JACHEJ010000004.1"/>
</dbReference>
<evidence type="ECO:0000313" key="4">
    <source>
        <dbReference type="EMBL" id="MBB6180011.1"/>
    </source>
</evidence>
<keyword evidence="5" id="KW-1185">Reference proteome</keyword>
<protein>
    <submittedName>
        <fullName evidence="4">Uncharacterized protein YraI</fullName>
    </submittedName>
</protein>
<reference evidence="4 5" key="1">
    <citation type="submission" date="2020-08" db="EMBL/GenBank/DDBJ databases">
        <title>Genomic Encyclopedia of Type Strains, Phase IV (KMG-IV): sequencing the most valuable type-strain genomes for metagenomic binning, comparative biology and taxonomic classification.</title>
        <authorList>
            <person name="Goeker M."/>
        </authorList>
    </citation>
    <scope>NUCLEOTIDE SEQUENCE [LARGE SCALE GENOMIC DNA]</scope>
    <source>
        <strain evidence="4 5">DSM 102134</strain>
    </source>
</reference>
<feature type="chain" id="PRO_5030736274" evidence="2">
    <location>
        <begin position="25"/>
        <end position="213"/>
    </location>
</feature>
<evidence type="ECO:0000259" key="3">
    <source>
        <dbReference type="PROSITE" id="PS51781"/>
    </source>
</evidence>
<dbReference type="Gene3D" id="2.30.30.40">
    <property type="entry name" value="SH3 Domains"/>
    <property type="match status" value="1"/>
</dbReference>
<feature type="signal peptide" evidence="2">
    <location>
        <begin position="1"/>
        <end position="24"/>
    </location>
</feature>
<comment type="caution">
    <text evidence="4">The sequence shown here is derived from an EMBL/GenBank/DDBJ whole genome shotgun (WGS) entry which is preliminary data.</text>
</comment>
<evidence type="ECO:0000313" key="5">
    <source>
        <dbReference type="Proteomes" id="UP000535501"/>
    </source>
</evidence>
<evidence type="ECO:0000256" key="1">
    <source>
        <dbReference type="SAM" id="MobiDB-lite"/>
    </source>
</evidence>
<feature type="compositionally biased region" description="Basic and acidic residues" evidence="1">
    <location>
        <begin position="160"/>
        <end position="192"/>
    </location>
</feature>
<dbReference type="AlphaFoldDB" id="A0A7W9YZN0"/>
<proteinExistence type="predicted"/>
<dbReference type="Proteomes" id="UP000535501">
    <property type="component" value="Unassembled WGS sequence"/>
</dbReference>
<accession>A0A7W9YZN0</accession>
<name>A0A7W9YZN0_9HYPH</name>
<dbReference type="SMART" id="SM00287">
    <property type="entry name" value="SH3b"/>
    <property type="match status" value="1"/>
</dbReference>
<evidence type="ECO:0000256" key="2">
    <source>
        <dbReference type="SAM" id="SignalP"/>
    </source>
</evidence>
<dbReference type="EMBL" id="JACHEJ010000004">
    <property type="protein sequence ID" value="MBB6180011.1"/>
    <property type="molecule type" value="Genomic_DNA"/>
</dbReference>
<feature type="domain" description="SH3b" evidence="3">
    <location>
        <begin position="22"/>
        <end position="88"/>
    </location>
</feature>
<dbReference type="Pfam" id="PF08239">
    <property type="entry name" value="SH3_3"/>
    <property type="match status" value="1"/>
</dbReference>
<dbReference type="PROSITE" id="PS51781">
    <property type="entry name" value="SH3B"/>
    <property type="match status" value="1"/>
</dbReference>
<feature type="region of interest" description="Disordered" evidence="1">
    <location>
        <begin position="160"/>
        <end position="213"/>
    </location>
</feature>
<dbReference type="InterPro" id="IPR003646">
    <property type="entry name" value="SH3-like_bac-type"/>
</dbReference>
<organism evidence="4 5">
    <name type="scientific">Pseudorhizobium flavum</name>
    <dbReference type="NCBI Taxonomy" id="1335061"/>
    <lineage>
        <taxon>Bacteria</taxon>
        <taxon>Pseudomonadati</taxon>
        <taxon>Pseudomonadota</taxon>
        <taxon>Alphaproteobacteria</taxon>
        <taxon>Hyphomicrobiales</taxon>
        <taxon>Rhizobiaceae</taxon>
        <taxon>Rhizobium/Agrobacterium group</taxon>
        <taxon>Pseudorhizobium</taxon>
    </lineage>
</organism>
<sequence length="213" mass="25116">MRKFLFSAAAALCAVVAAPSLADAAVRGYSTANVNMRSGPSTSYPAVTVIPSGAPVTIYGCMSNVNWCDVAFSGGRGWVSGNYVQAAYQQRRVYVGPQYYRPLGIPTVTFEIGNYWDRHYRGRDFYRDRDRWDRRDRDRWDRDRDRRDWDRDRDRERARDRDRDRERDRADRDRDRDRDRADRDRDRDEIRRIPRLPGGANPDQDNDCFPYCR</sequence>